<evidence type="ECO:0000256" key="3">
    <source>
        <dbReference type="SAM" id="Phobius"/>
    </source>
</evidence>
<dbReference type="InterPro" id="IPR051158">
    <property type="entry name" value="Metallophosphoesterase_sf"/>
</dbReference>
<organism evidence="5 6">
    <name type="scientific">Gracilibacillus xinjiangensis</name>
    <dbReference type="NCBI Taxonomy" id="1193282"/>
    <lineage>
        <taxon>Bacteria</taxon>
        <taxon>Bacillati</taxon>
        <taxon>Bacillota</taxon>
        <taxon>Bacilli</taxon>
        <taxon>Bacillales</taxon>
        <taxon>Bacillaceae</taxon>
        <taxon>Gracilibacillus</taxon>
    </lineage>
</organism>
<dbReference type="RefSeq" id="WP_390252414.1">
    <property type="nucleotide sequence ID" value="NZ_JBHSDT010000008.1"/>
</dbReference>
<name>A0ABV8WWB7_9BACI</name>
<dbReference type="PANTHER" id="PTHR31302">
    <property type="entry name" value="TRANSMEMBRANE PROTEIN WITH METALLOPHOSPHOESTERASE DOMAIN-RELATED"/>
    <property type="match status" value="1"/>
</dbReference>
<dbReference type="Gene3D" id="3.60.21.10">
    <property type="match status" value="1"/>
</dbReference>
<keyword evidence="3" id="KW-0472">Membrane</keyword>
<dbReference type="Pfam" id="PF00149">
    <property type="entry name" value="Metallophos"/>
    <property type="match status" value="1"/>
</dbReference>
<evidence type="ECO:0000256" key="1">
    <source>
        <dbReference type="ARBA" id="ARBA00022723"/>
    </source>
</evidence>
<sequence>MSRRKKYLFFIGIMILAGIGKVYYDTNIFKVETVTMKTEKLASNQSFTILQLTDIHNKEFGKENESLLKKVQDIDPDIVVITGDLISRQTDQLDNAFELVEKLVELNPNIYYVSGNHEWENPLREKLFEGLEKRNVRMIDNQNALVEIDNMLIQIAGVADVSTEHDRLDLAAEGLAEDYFTLLLSHAPDVMENDYPGEIDLILSGHTHGGQIRLPLIGAFIAPDQGFFPKYDKGLFTLKEGQQLYIDSGLGTSTVPVRLFNQSQMTLFTIEGIAD</sequence>
<feature type="transmembrane region" description="Helical" evidence="3">
    <location>
        <begin position="7"/>
        <end position="24"/>
    </location>
</feature>
<reference evidence="6" key="1">
    <citation type="journal article" date="2019" name="Int. J. Syst. Evol. Microbiol.">
        <title>The Global Catalogue of Microorganisms (GCM) 10K type strain sequencing project: providing services to taxonomists for standard genome sequencing and annotation.</title>
        <authorList>
            <consortium name="The Broad Institute Genomics Platform"/>
            <consortium name="The Broad Institute Genome Sequencing Center for Infectious Disease"/>
            <person name="Wu L."/>
            <person name="Ma J."/>
        </authorList>
    </citation>
    <scope>NUCLEOTIDE SEQUENCE [LARGE SCALE GENOMIC DNA]</scope>
    <source>
        <strain evidence="6">CCUG 37865</strain>
    </source>
</reference>
<dbReference type="InterPro" id="IPR029052">
    <property type="entry name" value="Metallo-depent_PP-like"/>
</dbReference>
<dbReference type="CDD" id="cd07385">
    <property type="entry name" value="MPP_YkuE_C"/>
    <property type="match status" value="1"/>
</dbReference>
<dbReference type="PANTHER" id="PTHR31302:SF31">
    <property type="entry name" value="PHOSPHODIESTERASE YAEI"/>
    <property type="match status" value="1"/>
</dbReference>
<protein>
    <submittedName>
        <fullName evidence="5">Metallophosphoesterase</fullName>
    </submittedName>
</protein>
<dbReference type="SUPFAM" id="SSF56300">
    <property type="entry name" value="Metallo-dependent phosphatases"/>
    <property type="match status" value="1"/>
</dbReference>
<evidence type="ECO:0000313" key="5">
    <source>
        <dbReference type="EMBL" id="MFC4403882.1"/>
    </source>
</evidence>
<gene>
    <name evidence="5" type="ORF">ACFOY7_12465</name>
</gene>
<keyword evidence="3" id="KW-1133">Transmembrane helix</keyword>
<dbReference type="Proteomes" id="UP001595882">
    <property type="component" value="Unassembled WGS sequence"/>
</dbReference>
<dbReference type="EMBL" id="JBHSDT010000008">
    <property type="protein sequence ID" value="MFC4403882.1"/>
    <property type="molecule type" value="Genomic_DNA"/>
</dbReference>
<keyword evidence="3" id="KW-0812">Transmembrane</keyword>
<accession>A0ABV8WWB7</accession>
<keyword evidence="6" id="KW-1185">Reference proteome</keyword>
<keyword evidence="2" id="KW-0378">Hydrolase</keyword>
<evidence type="ECO:0000256" key="2">
    <source>
        <dbReference type="ARBA" id="ARBA00022801"/>
    </source>
</evidence>
<dbReference type="InterPro" id="IPR004843">
    <property type="entry name" value="Calcineurin-like_PHP"/>
</dbReference>
<keyword evidence="1" id="KW-0479">Metal-binding</keyword>
<feature type="domain" description="Calcineurin-like phosphoesterase" evidence="4">
    <location>
        <begin position="48"/>
        <end position="209"/>
    </location>
</feature>
<evidence type="ECO:0000313" key="6">
    <source>
        <dbReference type="Proteomes" id="UP001595882"/>
    </source>
</evidence>
<comment type="caution">
    <text evidence="5">The sequence shown here is derived from an EMBL/GenBank/DDBJ whole genome shotgun (WGS) entry which is preliminary data.</text>
</comment>
<evidence type="ECO:0000259" key="4">
    <source>
        <dbReference type="Pfam" id="PF00149"/>
    </source>
</evidence>
<proteinExistence type="predicted"/>